<protein>
    <recommendedName>
        <fullName evidence="3">Squalene cyclase C-terminal domain-containing protein</fullName>
    </recommendedName>
</protein>
<comment type="caution">
    <text evidence="1">The sequence shown here is derived from an EMBL/GenBank/DDBJ whole genome shotgun (WGS) entry which is preliminary data.</text>
</comment>
<name>A0A2H0VCZ5_9BACT</name>
<dbReference type="AlphaFoldDB" id="A0A2H0VCZ5"/>
<sequence length="318" mass="35766">MVSKREVDDAYYRAVGWLIRQQEPDGSWLADFGFRHGPATSWPTAFVANRLPECLGPELFRARLFLRGTRNSHPFYGVGWGYNQHTPSDLDSTLEGLRAVGPVRGVDGCRFLGSRTRGGGFATYTHRDATMVYPGQSVRGWVNSHLEVAANVLMWARSWAGASSSGVDELVGATEDHILGFIRRYGYRAYWYHSPFAAAGLILKAFGRRHKQLPPILLPLAVADLDWETQHNPFICALAIEAAMIWDRVRYAAVIEHLARQLLKLQLTDGSWRPLLVLSVPYPDRCDPRWVQHINADYRQPVISVATVVAALQRLRGE</sequence>
<dbReference type="EMBL" id="PFAJ01000051">
    <property type="protein sequence ID" value="PIR96972.1"/>
    <property type="molecule type" value="Genomic_DNA"/>
</dbReference>
<dbReference type="SUPFAM" id="SSF48239">
    <property type="entry name" value="Terpenoid cyclases/Protein prenyltransferases"/>
    <property type="match status" value="1"/>
</dbReference>
<dbReference type="Proteomes" id="UP000230557">
    <property type="component" value="Unassembled WGS sequence"/>
</dbReference>
<proteinExistence type="predicted"/>
<dbReference type="InterPro" id="IPR008930">
    <property type="entry name" value="Terpenoid_cyclase/PrenylTrfase"/>
</dbReference>
<evidence type="ECO:0000313" key="1">
    <source>
        <dbReference type="EMBL" id="PIR96972.1"/>
    </source>
</evidence>
<organism evidence="1 2">
    <name type="scientific">Candidatus Doudnabacteria bacterium CG10_big_fil_rev_8_21_14_0_10_41_10</name>
    <dbReference type="NCBI Taxonomy" id="1974551"/>
    <lineage>
        <taxon>Bacteria</taxon>
        <taxon>Candidatus Doudnaibacteriota</taxon>
    </lineage>
</organism>
<gene>
    <name evidence="1" type="ORF">COT91_03880</name>
</gene>
<accession>A0A2H0VCZ5</accession>
<evidence type="ECO:0000313" key="2">
    <source>
        <dbReference type="Proteomes" id="UP000230557"/>
    </source>
</evidence>
<reference evidence="2" key="1">
    <citation type="submission" date="2017-09" db="EMBL/GenBank/DDBJ databases">
        <title>Depth-based differentiation of microbial function through sediment-hosted aquifers and enrichment of novel symbionts in the deep terrestrial subsurface.</title>
        <authorList>
            <person name="Probst A.J."/>
            <person name="Ladd B."/>
            <person name="Jarett J.K."/>
            <person name="Geller-Mcgrath D.E."/>
            <person name="Sieber C.M.K."/>
            <person name="Emerson J.B."/>
            <person name="Anantharaman K."/>
            <person name="Thomas B.C."/>
            <person name="Malmstrom R."/>
            <person name="Stieglmeier M."/>
            <person name="Klingl A."/>
            <person name="Woyke T."/>
            <person name="Ryan C.M."/>
            <person name="Banfield J.F."/>
        </authorList>
    </citation>
    <scope>NUCLEOTIDE SEQUENCE [LARGE SCALE GENOMIC DNA]</scope>
</reference>
<evidence type="ECO:0008006" key="3">
    <source>
        <dbReference type="Google" id="ProtNLM"/>
    </source>
</evidence>